<reference evidence="2 3" key="1">
    <citation type="journal article" date="2014" name="Nature">
        <title>The genome of Eucalyptus grandis.</title>
        <authorList>
            <person name="Myburg A.A."/>
            <person name="Grattapaglia D."/>
            <person name="Tuskan G.A."/>
            <person name="Hellsten U."/>
            <person name="Hayes R.D."/>
            <person name="Grimwood J."/>
            <person name="Jenkins J."/>
            <person name="Lindquist E."/>
            <person name="Tice H."/>
            <person name="Bauer D."/>
            <person name="Goodstein D.M."/>
            <person name="Dubchak I."/>
            <person name="Poliakov A."/>
            <person name="Mizrachi E."/>
            <person name="Kullan A.R."/>
            <person name="Hussey S.G."/>
            <person name="Pinard D."/>
            <person name="van der Merwe K."/>
            <person name="Singh P."/>
            <person name="van Jaarsveld I."/>
            <person name="Silva-Junior O.B."/>
            <person name="Togawa R.C."/>
            <person name="Pappas M.R."/>
            <person name="Faria D.A."/>
            <person name="Sansaloni C.P."/>
            <person name="Petroli C.D."/>
            <person name="Yang X."/>
            <person name="Ranjan P."/>
            <person name="Tschaplinski T.J."/>
            <person name="Ye C.Y."/>
            <person name="Li T."/>
            <person name="Sterck L."/>
            <person name="Vanneste K."/>
            <person name="Murat F."/>
            <person name="Soler M."/>
            <person name="Clemente H.S."/>
            <person name="Saidi N."/>
            <person name="Cassan-Wang H."/>
            <person name="Dunand C."/>
            <person name="Hefer C.A."/>
            <person name="Bornberg-Bauer E."/>
            <person name="Kersting A.R."/>
            <person name="Vining K."/>
            <person name="Amarasinghe V."/>
            <person name="Ranik M."/>
            <person name="Naithani S."/>
            <person name="Elser J."/>
            <person name="Boyd A.E."/>
            <person name="Liston A."/>
            <person name="Spatafora J.W."/>
            <person name="Dharmwardhana P."/>
            <person name="Raja R."/>
            <person name="Sullivan C."/>
            <person name="Romanel E."/>
            <person name="Alves-Ferreira M."/>
            <person name="Kulheim C."/>
            <person name="Foley W."/>
            <person name="Carocha V."/>
            <person name="Paiva J."/>
            <person name="Kudrna D."/>
            <person name="Brommonschenkel S.H."/>
            <person name="Pasquali G."/>
            <person name="Byrne M."/>
            <person name="Rigault P."/>
            <person name="Tibbits J."/>
            <person name="Spokevicius A."/>
            <person name="Jones R.C."/>
            <person name="Steane D.A."/>
            <person name="Vaillancourt R.E."/>
            <person name="Potts B.M."/>
            <person name="Joubert F."/>
            <person name="Barry K."/>
            <person name="Pappas G.J."/>
            <person name="Strauss S.H."/>
            <person name="Jaiswal P."/>
            <person name="Grima-Pettenati J."/>
            <person name="Salse J."/>
            <person name="Van de Peer Y."/>
            <person name="Rokhsar D.S."/>
            <person name="Schmutz J."/>
        </authorList>
    </citation>
    <scope>NUCLEOTIDE SEQUENCE [LARGE SCALE GENOMIC DNA]</scope>
    <source>
        <strain evidence="3">cv. BRASUZ1</strain>
        <tissue evidence="2">Leaf extractions</tissue>
    </source>
</reference>
<feature type="compositionally biased region" description="Basic and acidic residues" evidence="1">
    <location>
        <begin position="109"/>
        <end position="123"/>
    </location>
</feature>
<feature type="region of interest" description="Disordered" evidence="1">
    <location>
        <begin position="1"/>
        <end position="93"/>
    </location>
</feature>
<dbReference type="Proteomes" id="UP000030711">
    <property type="component" value="Unassembled WGS sequence"/>
</dbReference>
<feature type="compositionally biased region" description="Polar residues" evidence="1">
    <location>
        <begin position="12"/>
        <end position="28"/>
    </location>
</feature>
<dbReference type="EMBL" id="MU849961">
    <property type="protein sequence ID" value="KAK2631384.1"/>
    <property type="molecule type" value="Genomic_DNA"/>
</dbReference>
<evidence type="ECO:0000256" key="1">
    <source>
        <dbReference type="SAM" id="MobiDB-lite"/>
    </source>
</evidence>
<accession>A0AAD9T9G0</accession>
<feature type="compositionally biased region" description="Acidic residues" evidence="1">
    <location>
        <begin position="77"/>
        <end position="87"/>
    </location>
</feature>
<feature type="region of interest" description="Disordered" evidence="1">
    <location>
        <begin position="109"/>
        <end position="131"/>
    </location>
</feature>
<name>A0AAD9T9G0_EUCGR</name>
<evidence type="ECO:0000313" key="3">
    <source>
        <dbReference type="Proteomes" id="UP000030711"/>
    </source>
</evidence>
<evidence type="ECO:0000313" key="2">
    <source>
        <dbReference type="EMBL" id="KAK2631384.1"/>
    </source>
</evidence>
<comment type="caution">
    <text evidence="2">The sequence shown here is derived from an EMBL/GenBank/DDBJ whole genome shotgun (WGS) entry which is preliminary data.</text>
</comment>
<protein>
    <submittedName>
        <fullName evidence="2">Uncharacterized protein</fullName>
    </submittedName>
</protein>
<organism evidence="2 3">
    <name type="scientific">Eucalyptus grandis</name>
    <name type="common">Flooded gum</name>
    <dbReference type="NCBI Taxonomy" id="71139"/>
    <lineage>
        <taxon>Eukaryota</taxon>
        <taxon>Viridiplantae</taxon>
        <taxon>Streptophyta</taxon>
        <taxon>Embryophyta</taxon>
        <taxon>Tracheophyta</taxon>
        <taxon>Spermatophyta</taxon>
        <taxon>Magnoliopsida</taxon>
        <taxon>eudicotyledons</taxon>
        <taxon>Gunneridae</taxon>
        <taxon>Pentapetalae</taxon>
        <taxon>rosids</taxon>
        <taxon>malvids</taxon>
        <taxon>Myrtales</taxon>
        <taxon>Myrtaceae</taxon>
        <taxon>Myrtoideae</taxon>
        <taxon>Eucalypteae</taxon>
        <taxon>Eucalyptus</taxon>
    </lineage>
</organism>
<feature type="compositionally biased region" description="Low complexity" evidence="1">
    <location>
        <begin position="1"/>
        <end position="11"/>
    </location>
</feature>
<gene>
    <name evidence="2" type="ORF">EUGRSUZ_L02989</name>
</gene>
<sequence length="176" mass="20112">MSKGIQQQQQQHPTNQCIARITSFTSKFHPSHRGREAKNSKPSTRRSDRKRRLENSPSPSDSTVPSSSSYSLNPPEHEDEGEDEDDSPSIGRMIEGFWISGVVRVVREEEREGAPRNDGERSQQRVVTPSAGVDDQMKFLWRFRIRGPPPVRENERLATADRRVPICPERTFPHPN</sequence>
<feature type="compositionally biased region" description="Basic residues" evidence="1">
    <location>
        <begin position="43"/>
        <end position="52"/>
    </location>
</feature>
<feature type="compositionally biased region" description="Low complexity" evidence="1">
    <location>
        <begin position="56"/>
        <end position="74"/>
    </location>
</feature>
<proteinExistence type="predicted"/>
<dbReference type="AlphaFoldDB" id="A0AAD9T9G0"/>
<keyword evidence="3" id="KW-1185">Reference proteome</keyword>